<dbReference type="GO" id="GO:0016887">
    <property type="term" value="F:ATP hydrolysis activity"/>
    <property type="evidence" value="ECO:0007669"/>
    <property type="project" value="InterPro"/>
</dbReference>
<evidence type="ECO:0000256" key="3">
    <source>
        <dbReference type="ARBA" id="ARBA00022840"/>
    </source>
</evidence>
<organism evidence="5">
    <name type="scientific">hydrothermal vent metagenome</name>
    <dbReference type="NCBI Taxonomy" id="652676"/>
    <lineage>
        <taxon>unclassified sequences</taxon>
        <taxon>metagenomes</taxon>
        <taxon>ecological metagenomes</taxon>
    </lineage>
</organism>
<dbReference type="InterPro" id="IPR017871">
    <property type="entry name" value="ABC_transporter-like_CS"/>
</dbReference>
<evidence type="ECO:0000259" key="4">
    <source>
        <dbReference type="PROSITE" id="PS50893"/>
    </source>
</evidence>
<dbReference type="InterPro" id="IPR003439">
    <property type="entry name" value="ABC_transporter-like_ATP-bd"/>
</dbReference>
<dbReference type="GO" id="GO:0005524">
    <property type="term" value="F:ATP binding"/>
    <property type="evidence" value="ECO:0007669"/>
    <property type="project" value="UniProtKB-KW"/>
</dbReference>
<evidence type="ECO:0000313" key="5">
    <source>
        <dbReference type="EMBL" id="VAV84306.1"/>
    </source>
</evidence>
<keyword evidence="1" id="KW-0813">Transport</keyword>
<protein>
    <submittedName>
        <fullName evidence="5">Phospholipid ABC transporter ATP-binding protein MlaF</fullName>
    </submittedName>
</protein>
<feature type="domain" description="ABC transporter" evidence="4">
    <location>
        <begin position="2"/>
        <end position="238"/>
    </location>
</feature>
<evidence type="ECO:0000256" key="1">
    <source>
        <dbReference type="ARBA" id="ARBA00022448"/>
    </source>
</evidence>
<dbReference type="PANTHER" id="PTHR43023">
    <property type="entry name" value="PROTEIN TRIGALACTOSYLDIACYLGLYCEROL 3, CHLOROPLASTIC"/>
    <property type="match status" value="1"/>
</dbReference>
<keyword evidence="2" id="KW-0547">Nucleotide-binding</keyword>
<keyword evidence="3 5" id="KW-0067">ATP-binding</keyword>
<dbReference type="SMART" id="SM00382">
    <property type="entry name" value="AAA"/>
    <property type="match status" value="1"/>
</dbReference>
<name>A0A3B0R5F4_9ZZZZ</name>
<dbReference type="Pfam" id="PF00005">
    <property type="entry name" value="ABC_tran"/>
    <property type="match status" value="1"/>
</dbReference>
<evidence type="ECO:0000256" key="2">
    <source>
        <dbReference type="ARBA" id="ARBA00022741"/>
    </source>
</evidence>
<dbReference type="EMBL" id="UOEA01000064">
    <property type="protein sequence ID" value="VAV84306.1"/>
    <property type="molecule type" value="Genomic_DNA"/>
</dbReference>
<reference evidence="5" key="1">
    <citation type="submission" date="2018-06" db="EMBL/GenBank/DDBJ databases">
        <authorList>
            <person name="Zhirakovskaya E."/>
        </authorList>
    </citation>
    <scope>NUCLEOTIDE SEQUENCE</scope>
</reference>
<dbReference type="PROSITE" id="PS50893">
    <property type="entry name" value="ABC_TRANSPORTER_2"/>
    <property type="match status" value="1"/>
</dbReference>
<dbReference type="InterPro" id="IPR003593">
    <property type="entry name" value="AAA+_ATPase"/>
</dbReference>
<dbReference type="InterPro" id="IPR027417">
    <property type="entry name" value="P-loop_NTPase"/>
</dbReference>
<proteinExistence type="predicted"/>
<dbReference type="Gene3D" id="3.40.50.300">
    <property type="entry name" value="P-loop containing nucleotide triphosphate hydrolases"/>
    <property type="match status" value="1"/>
</dbReference>
<dbReference type="PANTHER" id="PTHR43023:SF6">
    <property type="entry name" value="INTERMEMBRANE PHOSPHOLIPID TRANSPORT SYSTEM ATP-BINDING PROTEIN MLAF"/>
    <property type="match status" value="1"/>
</dbReference>
<dbReference type="PROSITE" id="PS00211">
    <property type="entry name" value="ABC_TRANSPORTER_1"/>
    <property type="match status" value="1"/>
</dbReference>
<dbReference type="SUPFAM" id="SSF52540">
    <property type="entry name" value="P-loop containing nucleoside triphosphate hydrolases"/>
    <property type="match status" value="1"/>
</dbReference>
<dbReference type="AlphaFoldDB" id="A0A3B0R5F4"/>
<accession>A0A3B0R5F4</accession>
<sequence length="248" mass="27201">MINLIDIKKSFNGRHVLNGVDLKIKRGEITVIIGRSGEGKSVLIKHIIGLLKPDSGQILLDGQDLTQMKTKEFGEVLKRFGMLFQGGALFDSMTVADNVGFALAEHTGLSQKDIRDVALTKLNQVGLRGVEDMMPSELSGGMKKRVGLARAIAMDPEIVIFDEPTTGLDPITSDAIANLILETQRQLKTTYIVITHDIKLTYKIADMIAMLHKGIIIEQGPVDYMRGSEDPILSQFLEGRAEGPLAIY</sequence>
<gene>
    <name evidence="5" type="ORF">MNBD_DELTA01-1339</name>
</gene>
<dbReference type="CDD" id="cd03261">
    <property type="entry name" value="ABC_Org_Solvent_Resistant"/>
    <property type="match status" value="1"/>
</dbReference>